<dbReference type="EMBL" id="FOAZ01000004">
    <property type="protein sequence ID" value="SEK91104.1"/>
    <property type="molecule type" value="Genomic_DNA"/>
</dbReference>
<dbReference type="OrthoDB" id="128186at2"/>
<keyword evidence="4" id="KW-1185">Reference proteome</keyword>
<organism evidence="3 4">
    <name type="scientific">Streptacidiphilus jiangxiensis</name>
    <dbReference type="NCBI Taxonomy" id="235985"/>
    <lineage>
        <taxon>Bacteria</taxon>
        <taxon>Bacillati</taxon>
        <taxon>Actinomycetota</taxon>
        <taxon>Actinomycetes</taxon>
        <taxon>Kitasatosporales</taxon>
        <taxon>Streptomycetaceae</taxon>
        <taxon>Streptacidiphilus</taxon>
    </lineage>
</organism>
<name>A0A1H7KX22_STRJI</name>
<gene>
    <name evidence="3" type="ORF">SAMN05414137_104234</name>
</gene>
<dbReference type="InterPro" id="IPR029058">
    <property type="entry name" value="AB_hydrolase_fold"/>
</dbReference>
<dbReference type="PANTHER" id="PTHR48081">
    <property type="entry name" value="AB HYDROLASE SUPERFAMILY PROTEIN C4A8.06C"/>
    <property type="match status" value="1"/>
</dbReference>
<feature type="domain" description="Alpha/beta hydrolase fold-3" evidence="2">
    <location>
        <begin position="57"/>
        <end position="254"/>
    </location>
</feature>
<dbReference type="GO" id="GO:0016787">
    <property type="term" value="F:hydrolase activity"/>
    <property type="evidence" value="ECO:0007669"/>
    <property type="project" value="UniProtKB-KW"/>
</dbReference>
<dbReference type="InterPro" id="IPR050300">
    <property type="entry name" value="GDXG_lipolytic_enzyme"/>
</dbReference>
<evidence type="ECO:0000313" key="4">
    <source>
        <dbReference type="Proteomes" id="UP000183015"/>
    </source>
</evidence>
<protein>
    <submittedName>
        <fullName evidence="3">Acetyl esterase/lipase</fullName>
    </submittedName>
</protein>
<reference evidence="4" key="1">
    <citation type="submission" date="2016-10" db="EMBL/GenBank/DDBJ databases">
        <authorList>
            <person name="Varghese N."/>
        </authorList>
    </citation>
    <scope>NUCLEOTIDE SEQUENCE [LARGE SCALE GENOMIC DNA]</scope>
    <source>
        <strain evidence="4">DSM 45096 / BCRC 16803 / CGMCC 4.1857 / CIP 109030 / JCM 12277 / KCTC 19219 / NBRC 100920 / 33214</strain>
    </source>
</reference>
<sequence length="283" mass="31078">MAGPSTTGSPTVDRANAERWIARFGGVVQPDDGASVEAGAHSVTVRPAQEDPDSPWVLYIHGGGLVYYSTAVFQPFLRTLANDLRAPVEAFDYLKAPEHTAEESVEQLQRHIAERCRALAGRPLVLAGDSVGGLLTLYLGLRALPDVFSRLVLIYPVLDLSTERESYETFGEGYFLDREHMRRFRSVLEPFFTARGFDPFALTDSELAGLPACSVVTAGCDVLRDEGLAWVEQLADRSARPHHQHFPDLPHDFCLYTGKLESARGAVLRIAASAFSAEASHHR</sequence>
<dbReference type="Pfam" id="PF07859">
    <property type="entry name" value="Abhydrolase_3"/>
    <property type="match status" value="1"/>
</dbReference>
<evidence type="ECO:0000313" key="3">
    <source>
        <dbReference type="EMBL" id="SEK91104.1"/>
    </source>
</evidence>
<dbReference type="STRING" id="235985.SAMN05414137_104234"/>
<evidence type="ECO:0000259" key="2">
    <source>
        <dbReference type="Pfam" id="PF07859"/>
    </source>
</evidence>
<proteinExistence type="predicted"/>
<dbReference type="eggNOG" id="COG0657">
    <property type="taxonomic scope" value="Bacteria"/>
</dbReference>
<accession>A0A1H7KX22</accession>
<dbReference type="AlphaFoldDB" id="A0A1H7KX22"/>
<dbReference type="InterPro" id="IPR013094">
    <property type="entry name" value="AB_hydrolase_3"/>
</dbReference>
<evidence type="ECO:0000256" key="1">
    <source>
        <dbReference type="ARBA" id="ARBA00022801"/>
    </source>
</evidence>
<dbReference type="Gene3D" id="3.40.50.1820">
    <property type="entry name" value="alpha/beta hydrolase"/>
    <property type="match status" value="1"/>
</dbReference>
<dbReference type="PANTHER" id="PTHR48081:SF8">
    <property type="entry name" value="ALPHA_BETA HYDROLASE FOLD-3 DOMAIN-CONTAINING PROTEIN-RELATED"/>
    <property type="match status" value="1"/>
</dbReference>
<dbReference type="SUPFAM" id="SSF53474">
    <property type="entry name" value="alpha/beta-Hydrolases"/>
    <property type="match status" value="1"/>
</dbReference>
<keyword evidence="1" id="KW-0378">Hydrolase</keyword>
<dbReference type="Proteomes" id="UP000183015">
    <property type="component" value="Unassembled WGS sequence"/>
</dbReference>